<comment type="similarity">
    <text evidence="1">Belongs to the DNA mismatch repair MutS family.</text>
</comment>
<dbReference type="InterPro" id="IPR027417">
    <property type="entry name" value="P-loop_NTPase"/>
</dbReference>
<dbReference type="SMART" id="SM00534">
    <property type="entry name" value="MUTSac"/>
    <property type="match status" value="1"/>
</dbReference>
<dbReference type="Proteomes" id="UP000256970">
    <property type="component" value="Unassembled WGS sequence"/>
</dbReference>
<dbReference type="PANTHER" id="PTHR11361">
    <property type="entry name" value="DNA MISMATCH REPAIR PROTEIN MUTS FAMILY MEMBER"/>
    <property type="match status" value="1"/>
</dbReference>
<evidence type="ECO:0000259" key="6">
    <source>
        <dbReference type="PROSITE" id="PS00486"/>
    </source>
</evidence>
<name>A0A383W701_TETOB</name>
<evidence type="ECO:0000313" key="7">
    <source>
        <dbReference type="EMBL" id="SZX71434.1"/>
    </source>
</evidence>
<dbReference type="Pfam" id="PF00488">
    <property type="entry name" value="MutS_V"/>
    <property type="match status" value="1"/>
</dbReference>
<dbReference type="PANTHER" id="PTHR11361:SF20">
    <property type="entry name" value="MUTS PROTEIN HOMOLOG 5"/>
    <property type="match status" value="1"/>
</dbReference>
<dbReference type="InterPro" id="IPR036187">
    <property type="entry name" value="DNA_mismatch_repair_MutS_sf"/>
</dbReference>
<keyword evidence="9" id="KW-1185">Reference proteome</keyword>
<evidence type="ECO:0000313" key="8">
    <source>
        <dbReference type="EMBL" id="SZX73437.1"/>
    </source>
</evidence>
<dbReference type="AlphaFoldDB" id="A0A383W701"/>
<dbReference type="STRING" id="3088.A0A383W701"/>
<dbReference type="InterPro" id="IPR000432">
    <property type="entry name" value="DNA_mismatch_repair_MutS_C"/>
</dbReference>
<organism evidence="8 9">
    <name type="scientific">Tetradesmus obliquus</name>
    <name type="common">Green alga</name>
    <name type="synonym">Acutodesmus obliquus</name>
    <dbReference type="NCBI Taxonomy" id="3088"/>
    <lineage>
        <taxon>Eukaryota</taxon>
        <taxon>Viridiplantae</taxon>
        <taxon>Chlorophyta</taxon>
        <taxon>core chlorophytes</taxon>
        <taxon>Chlorophyceae</taxon>
        <taxon>CS clade</taxon>
        <taxon>Sphaeropleales</taxon>
        <taxon>Scenedesmaceae</taxon>
        <taxon>Tetradesmus</taxon>
    </lineage>
</organism>
<feature type="domain" description="DNA mismatch repair proteins mutS family" evidence="6">
    <location>
        <begin position="863"/>
        <end position="879"/>
    </location>
</feature>
<evidence type="ECO:0000256" key="2">
    <source>
        <dbReference type="ARBA" id="ARBA00022741"/>
    </source>
</evidence>
<dbReference type="PROSITE" id="PS00486">
    <property type="entry name" value="DNA_MISMATCH_REPAIR_2"/>
    <property type="match status" value="1"/>
</dbReference>
<dbReference type="EMBL" id="FNXT01001050">
    <property type="protein sequence ID" value="SZX71434.1"/>
    <property type="molecule type" value="Genomic_DNA"/>
</dbReference>
<dbReference type="Gene3D" id="3.40.50.300">
    <property type="entry name" value="P-loop containing nucleotide triphosphate hydrolases"/>
    <property type="match status" value="1"/>
</dbReference>
<reference evidence="8 9" key="1">
    <citation type="submission" date="2016-10" db="EMBL/GenBank/DDBJ databases">
        <authorList>
            <person name="Cai Z."/>
        </authorList>
    </citation>
    <scope>NUCLEOTIDE SEQUENCE [LARGE SCALE GENOMIC DNA]</scope>
</reference>
<accession>A0A383W701</accession>
<dbReference type="GO" id="GO:0030983">
    <property type="term" value="F:mismatched DNA binding"/>
    <property type="evidence" value="ECO:0007669"/>
    <property type="project" value="InterPro"/>
</dbReference>
<dbReference type="GO" id="GO:0051026">
    <property type="term" value="P:chiasma assembly"/>
    <property type="evidence" value="ECO:0007669"/>
    <property type="project" value="TreeGrafter"/>
</dbReference>
<feature type="region of interest" description="Disordered" evidence="5">
    <location>
        <begin position="451"/>
        <end position="470"/>
    </location>
</feature>
<keyword evidence="4" id="KW-0238">DNA-binding</keyword>
<feature type="region of interest" description="Disordered" evidence="5">
    <location>
        <begin position="55"/>
        <end position="89"/>
    </location>
</feature>
<evidence type="ECO:0000313" key="9">
    <source>
        <dbReference type="Proteomes" id="UP000256970"/>
    </source>
</evidence>
<dbReference type="GO" id="GO:0005524">
    <property type="term" value="F:ATP binding"/>
    <property type="evidence" value="ECO:0007669"/>
    <property type="project" value="UniProtKB-KW"/>
</dbReference>
<gene>
    <name evidence="7" type="ORF">BQ4739_LOCUS11582</name>
    <name evidence="8" type="ORF">BQ4739_LOCUS13711</name>
</gene>
<proteinExistence type="inferred from homology"/>
<sequence length="1058" mass="111770">MADFYARRLPQRQRLFFEGTDNLDASTNPIRAAPARPLTTSGCVTPLAQQQRHKQQNGWLAGPALPPAAGPAASVDQLQEDEQEAEESAEPLPGCRWLACCYKAGQLGLAAYDRLSNELSVVQVPDDSKGACAYQMLQYVKLQVNPQVIVLPATAEADLLAAAKAPAAAAAGAAALAGDGNEGDAEVVVQLQRPSMFTYDRALKMLAAVAVREHSGNQYNQQQLQLHAAGAAGRAGHQGSSTMASTADLIDLAAQQQVAALGALVAVLLQVQQEDAGGGEGMLLVDKLTEMKLEGHLLIDGPSLSALDVFKEEEHPSAMGIGSSKEGASVYGLLQRCVTGMGKRLLRQWFLRPVVQLEVLADRHDTIELLLEAPSTNDALRAVMKQVLDVPRLLAQLRLSQSRPRLTAFKQLANSINQLMQLQQMVAALAPAAAAQAAAIGHAEGTAAAGGYMPQRPRGAGNGRASADGLEPWLQLDPEDAAAAAAAGFGGGASFQARHQPAASPWDKLAIILKLLAAIGPQLTACGTLIGDVLDLSSPPADGCLVQPGVCDALDQLKATHAALPELLTQVVESELQRVPAQVARRYSSQLWSMVYIPQVGFTMCVTGGRLAEELLELLPDYDLAFMGDEGPAAAAAAPGADMGGQAGDGSCAYYYCECTQQLNSQYGDLQHKIQDLETSICTELIKRLLEFGPCLAAAAAAVAELDCLASFAAAARELGYVRPTLTTDDVLLIEGGRHPLTELLTDGRFIPNDTCLGMPAAETTAAEQQQQQGSEAAGPRMILITGPNASGKSVYMKQVALMVYLAHVGSFVPAQRAIVGLRDRILTRLPCCSMEAVAQHASSFMADLGQVSTILHRATSRSLVLLDEFGKGTLTSDGVGLLASILQHYTAQPVPPMLLACTHFVELLGPEVLPPHPQLQLCTMQVLVAGRSSGDDEAAAAARGVEKEERKDAAAAAGIDEEHVFLYKLVQGKVAASYGLNCARMCGVDRAVLVRASDVLSLQQAGQPVSRLALPQLQQRDEQYWQLMQQLAAVELSDEAAVVRLLAAMMAVKAAAS</sequence>
<feature type="compositionally biased region" description="Acidic residues" evidence="5">
    <location>
        <begin position="78"/>
        <end position="89"/>
    </location>
</feature>
<keyword evidence="2" id="KW-0547">Nucleotide-binding</keyword>
<dbReference type="Pfam" id="PF05192">
    <property type="entry name" value="MutS_III"/>
    <property type="match status" value="1"/>
</dbReference>
<evidence type="ECO:0000256" key="5">
    <source>
        <dbReference type="SAM" id="MobiDB-lite"/>
    </source>
</evidence>
<evidence type="ECO:0000256" key="1">
    <source>
        <dbReference type="ARBA" id="ARBA00006271"/>
    </source>
</evidence>
<dbReference type="SMART" id="SM00533">
    <property type="entry name" value="MUTSd"/>
    <property type="match status" value="1"/>
</dbReference>
<evidence type="ECO:0000256" key="3">
    <source>
        <dbReference type="ARBA" id="ARBA00022840"/>
    </source>
</evidence>
<dbReference type="Gene3D" id="1.10.1420.10">
    <property type="match status" value="2"/>
</dbReference>
<protein>
    <recommendedName>
        <fullName evidence="6">DNA mismatch repair proteins mutS family domain-containing protein</fullName>
    </recommendedName>
</protein>
<evidence type="ECO:0000256" key="4">
    <source>
        <dbReference type="ARBA" id="ARBA00023125"/>
    </source>
</evidence>
<dbReference type="GO" id="GO:0005634">
    <property type="term" value="C:nucleus"/>
    <property type="evidence" value="ECO:0007669"/>
    <property type="project" value="TreeGrafter"/>
</dbReference>
<dbReference type="GO" id="GO:0006298">
    <property type="term" value="P:mismatch repair"/>
    <property type="evidence" value="ECO:0007669"/>
    <property type="project" value="InterPro"/>
</dbReference>
<dbReference type="SUPFAM" id="SSF48334">
    <property type="entry name" value="DNA repair protein MutS, domain III"/>
    <property type="match status" value="1"/>
</dbReference>
<dbReference type="GO" id="GO:0140664">
    <property type="term" value="F:ATP-dependent DNA damage sensor activity"/>
    <property type="evidence" value="ECO:0007669"/>
    <property type="project" value="InterPro"/>
</dbReference>
<dbReference type="SUPFAM" id="SSF52540">
    <property type="entry name" value="P-loop containing nucleoside triphosphate hydrolases"/>
    <property type="match status" value="1"/>
</dbReference>
<dbReference type="InterPro" id="IPR045076">
    <property type="entry name" value="MutS"/>
</dbReference>
<dbReference type="InterPro" id="IPR007696">
    <property type="entry name" value="DNA_mismatch_repair_MutS_core"/>
</dbReference>
<keyword evidence="3" id="KW-0067">ATP-binding</keyword>
<dbReference type="EMBL" id="FNXT01001192">
    <property type="protein sequence ID" value="SZX73437.1"/>
    <property type="molecule type" value="Genomic_DNA"/>
</dbReference>